<dbReference type="InterPro" id="IPR032495">
    <property type="entry name" value="Phage_TTP_11"/>
</dbReference>
<gene>
    <name evidence="1" type="ORF">WQQ_01420</name>
    <name evidence="2" type="ORF">WQQ_03290</name>
</gene>
<dbReference type="EMBL" id="AKGD01000001">
    <property type="protein sequence ID" value="EIT70005.1"/>
    <property type="molecule type" value="Genomic_DNA"/>
</dbReference>
<dbReference type="STRING" id="1172194.WQQ_01420"/>
<evidence type="ECO:0000313" key="2">
    <source>
        <dbReference type="EMBL" id="EIT70192.1"/>
    </source>
</evidence>
<dbReference type="OrthoDB" id="6039265at2"/>
<evidence type="ECO:0008006" key="4">
    <source>
        <dbReference type="Google" id="ProtNLM"/>
    </source>
</evidence>
<protein>
    <recommendedName>
        <fullName evidence="4">Phage tail protein</fullName>
    </recommendedName>
</protein>
<sequence length="154" mass="16529">MSQLTQGTELFYQSAPDTMTLVEEITGVTGTGGARSQIDVTNLSSKEMEYKPGLAQPGAVSVPMNFDHSLPSHQALYALWESGARVKWVVGLSDGVAPPTSAAGVITFPTSRTYIEFTGFIADFPIDAALNSKFESAMTVQRSGRRTPHWKAAS</sequence>
<dbReference type="Proteomes" id="UP000003704">
    <property type="component" value="Unassembled WGS sequence"/>
</dbReference>
<proteinExistence type="predicted"/>
<reference evidence="1 3" key="1">
    <citation type="journal article" date="2012" name="J. Bacteriol.">
        <title>Genome Sequence of n-Alkane-Degrading Hydrocarboniphaga effusa Strain AP103T (ATCC BAA-332T).</title>
        <authorList>
            <person name="Chang H.K."/>
            <person name="Zylstra G.J."/>
            <person name="Chae J.C."/>
        </authorList>
    </citation>
    <scope>NUCLEOTIDE SEQUENCE [LARGE SCALE GENOMIC DNA]</scope>
    <source>
        <strain evidence="1 3">AP103</strain>
    </source>
</reference>
<dbReference type="Gene3D" id="4.10.410.40">
    <property type="match status" value="1"/>
</dbReference>
<reference evidence="1" key="2">
    <citation type="submission" date="2012-05" db="EMBL/GenBank/DDBJ databases">
        <authorList>
            <person name="Park J.-H."/>
            <person name="Zylstra G.J."/>
            <person name="Chae J.-C."/>
        </authorList>
    </citation>
    <scope>NUCLEOTIDE SEQUENCE</scope>
    <source>
        <strain evidence="1">AP103</strain>
    </source>
</reference>
<accession>I8T7U6</accession>
<dbReference type="EMBL" id="AKGD01000001">
    <property type="protein sequence ID" value="EIT70192.1"/>
    <property type="molecule type" value="Genomic_DNA"/>
</dbReference>
<evidence type="ECO:0000313" key="1">
    <source>
        <dbReference type="EMBL" id="EIT70005.1"/>
    </source>
</evidence>
<comment type="caution">
    <text evidence="1">The sequence shown here is derived from an EMBL/GenBank/DDBJ whole genome shotgun (WGS) entry which is preliminary data.</text>
</comment>
<dbReference type="RefSeq" id="WP_007183288.1">
    <property type="nucleotide sequence ID" value="NZ_AKGD01000001.1"/>
</dbReference>
<dbReference type="Pfam" id="PF16460">
    <property type="entry name" value="Phage_TTP_11"/>
    <property type="match status" value="1"/>
</dbReference>
<keyword evidence="3" id="KW-1185">Reference proteome</keyword>
<evidence type="ECO:0000313" key="3">
    <source>
        <dbReference type="Proteomes" id="UP000003704"/>
    </source>
</evidence>
<organism evidence="1 3">
    <name type="scientific">Hydrocarboniphaga effusa AP103</name>
    <dbReference type="NCBI Taxonomy" id="1172194"/>
    <lineage>
        <taxon>Bacteria</taxon>
        <taxon>Pseudomonadati</taxon>
        <taxon>Pseudomonadota</taxon>
        <taxon>Gammaproteobacteria</taxon>
        <taxon>Nevskiales</taxon>
        <taxon>Nevskiaceae</taxon>
        <taxon>Hydrocarboniphaga</taxon>
    </lineage>
</organism>
<name>I8T7U6_9GAMM</name>
<dbReference type="AlphaFoldDB" id="I8T7U6"/>